<evidence type="ECO:0000256" key="4">
    <source>
        <dbReference type="ARBA" id="ARBA00022574"/>
    </source>
</evidence>
<keyword evidence="5" id="KW-0677">Repeat</keyword>
<dbReference type="AlphaFoldDB" id="A0A1B0D2G6"/>
<dbReference type="InterPro" id="IPR001680">
    <property type="entry name" value="WD40_rpt"/>
</dbReference>
<evidence type="ECO:0008006" key="10">
    <source>
        <dbReference type="Google" id="ProtNLM"/>
    </source>
</evidence>
<evidence type="ECO:0000256" key="3">
    <source>
        <dbReference type="ARBA" id="ARBA00022552"/>
    </source>
</evidence>
<evidence type="ECO:0000256" key="7">
    <source>
        <dbReference type="ARBA" id="ARBA00023242"/>
    </source>
</evidence>
<evidence type="ECO:0000313" key="8">
    <source>
        <dbReference type="EnsemblMetazoa" id="PPAI001539-PA"/>
    </source>
</evidence>
<dbReference type="GO" id="GO:0032040">
    <property type="term" value="C:small-subunit processome"/>
    <property type="evidence" value="ECO:0007669"/>
    <property type="project" value="InterPro"/>
</dbReference>
<proteinExistence type="predicted"/>
<dbReference type="SMART" id="SM00320">
    <property type="entry name" value="WD40"/>
    <property type="match status" value="2"/>
</dbReference>
<dbReference type="PANTHER" id="PTHR44215">
    <property type="entry name" value="WD REPEAT-CONTAINING PROTEIN 75"/>
    <property type="match status" value="1"/>
</dbReference>
<keyword evidence="2" id="KW-0690">Ribosome biogenesis</keyword>
<reference evidence="8" key="1">
    <citation type="submission" date="2022-08" db="UniProtKB">
        <authorList>
            <consortium name="EnsemblMetazoa"/>
        </authorList>
    </citation>
    <scope>IDENTIFICATION</scope>
    <source>
        <strain evidence="8">Israel</strain>
    </source>
</reference>
<dbReference type="PANTHER" id="PTHR44215:SF1">
    <property type="entry name" value="WD REPEAT-CONTAINING PROTEIN 75"/>
    <property type="match status" value="1"/>
</dbReference>
<evidence type="ECO:0000256" key="5">
    <source>
        <dbReference type="ARBA" id="ARBA00022737"/>
    </source>
</evidence>
<protein>
    <recommendedName>
        <fullName evidence="10">WD repeat-containing protein 55 homolog</fullName>
    </recommendedName>
</protein>
<dbReference type="VEuPathDB" id="VectorBase:PPAI001539"/>
<evidence type="ECO:0000313" key="9">
    <source>
        <dbReference type="Proteomes" id="UP000092462"/>
    </source>
</evidence>
<dbReference type="EnsemblMetazoa" id="PPAI001539-RA">
    <property type="protein sequence ID" value="PPAI001539-PA"/>
    <property type="gene ID" value="PPAI001539"/>
</dbReference>
<dbReference type="GO" id="GO:0045943">
    <property type="term" value="P:positive regulation of transcription by RNA polymerase I"/>
    <property type="evidence" value="ECO:0007669"/>
    <property type="project" value="InterPro"/>
</dbReference>
<dbReference type="InterPro" id="IPR053826">
    <property type="entry name" value="WDR75"/>
</dbReference>
<dbReference type="EMBL" id="AJVK01022794">
    <property type="status" value="NOT_ANNOTATED_CDS"/>
    <property type="molecule type" value="Genomic_DNA"/>
</dbReference>
<accession>A0A1B0D2G6</accession>
<keyword evidence="9" id="KW-1185">Reference proteome</keyword>
<keyword evidence="7" id="KW-0539">Nucleus</keyword>
<dbReference type="GO" id="GO:0006364">
    <property type="term" value="P:rRNA processing"/>
    <property type="evidence" value="ECO:0007669"/>
    <property type="project" value="UniProtKB-KW"/>
</dbReference>
<comment type="subcellular location">
    <subcellularLocation>
        <location evidence="1">Nucleus</location>
        <location evidence="1">Nucleolus</location>
    </subcellularLocation>
</comment>
<dbReference type="SUPFAM" id="SSF50978">
    <property type="entry name" value="WD40 repeat-like"/>
    <property type="match status" value="1"/>
</dbReference>
<dbReference type="GO" id="GO:2000234">
    <property type="term" value="P:positive regulation of rRNA processing"/>
    <property type="evidence" value="ECO:0007669"/>
    <property type="project" value="TreeGrafter"/>
</dbReference>
<keyword evidence="4" id="KW-0853">WD repeat</keyword>
<dbReference type="GO" id="GO:0003723">
    <property type="term" value="F:RNA binding"/>
    <property type="evidence" value="ECO:0007669"/>
    <property type="project" value="InterPro"/>
</dbReference>
<dbReference type="EMBL" id="AJVK01022795">
    <property type="status" value="NOT_ANNOTATED_CDS"/>
    <property type="molecule type" value="Genomic_DNA"/>
</dbReference>
<keyword evidence="3" id="KW-0698">rRNA processing</keyword>
<sequence>MVCYALMDTSNVDLLHETLNDSEMMDNSCEFEDLQIRQIAGGNITDFPPIFSQDGENILLVWNNTVKVFNVTTGEWVRDLEKTEADLVGIEFDPTNPKLLIGCTTNGEIITWKWKSGVKHQKTKLNIPQLNFCIKSFNMFEGLEGHLEAVIVYFYDMNSKIKLDVFRLADGESLNGKHRMTQHPFKVSLSNSQKIFAVIQRHVVNIGNLSTGKRRFHFNPDYAFFTTVAIHPTAPVIATGDNHGKVILWRNTDDRVP</sequence>
<evidence type="ECO:0000256" key="1">
    <source>
        <dbReference type="ARBA" id="ARBA00004604"/>
    </source>
</evidence>
<evidence type="ECO:0000256" key="6">
    <source>
        <dbReference type="ARBA" id="ARBA00023163"/>
    </source>
</evidence>
<dbReference type="InterPro" id="IPR015943">
    <property type="entry name" value="WD40/YVTN_repeat-like_dom_sf"/>
</dbReference>
<dbReference type="Gene3D" id="2.130.10.10">
    <property type="entry name" value="YVTN repeat-like/Quinoprotein amine dehydrogenase"/>
    <property type="match status" value="2"/>
</dbReference>
<dbReference type="VEuPathDB" id="VectorBase:PPAPM1_007176"/>
<dbReference type="Proteomes" id="UP000092462">
    <property type="component" value="Unassembled WGS sequence"/>
</dbReference>
<keyword evidence="6" id="KW-0804">Transcription</keyword>
<name>A0A1B0D2G6_PHLPP</name>
<evidence type="ECO:0000256" key="2">
    <source>
        <dbReference type="ARBA" id="ARBA00022517"/>
    </source>
</evidence>
<organism evidence="8 9">
    <name type="scientific">Phlebotomus papatasi</name>
    <name type="common">Sandfly</name>
    <dbReference type="NCBI Taxonomy" id="29031"/>
    <lineage>
        <taxon>Eukaryota</taxon>
        <taxon>Metazoa</taxon>
        <taxon>Ecdysozoa</taxon>
        <taxon>Arthropoda</taxon>
        <taxon>Hexapoda</taxon>
        <taxon>Insecta</taxon>
        <taxon>Pterygota</taxon>
        <taxon>Neoptera</taxon>
        <taxon>Endopterygota</taxon>
        <taxon>Diptera</taxon>
        <taxon>Nematocera</taxon>
        <taxon>Psychodoidea</taxon>
        <taxon>Psychodidae</taxon>
        <taxon>Phlebotomus</taxon>
        <taxon>Phlebotomus</taxon>
    </lineage>
</organism>
<dbReference type="InterPro" id="IPR036322">
    <property type="entry name" value="WD40_repeat_dom_sf"/>
</dbReference>